<dbReference type="PROSITE" id="PS51257">
    <property type="entry name" value="PROKAR_LIPOPROTEIN"/>
    <property type="match status" value="1"/>
</dbReference>
<evidence type="ECO:0000256" key="1">
    <source>
        <dbReference type="SAM" id="MobiDB-lite"/>
    </source>
</evidence>
<dbReference type="RefSeq" id="WP_147845835.1">
    <property type="nucleotide sequence ID" value="NZ_DATAJT010000432.1"/>
</dbReference>
<feature type="region of interest" description="Disordered" evidence="1">
    <location>
        <begin position="46"/>
        <end position="72"/>
    </location>
</feature>
<accession>A0A5C8PST6</accession>
<feature type="signal peptide" evidence="2">
    <location>
        <begin position="1"/>
        <end position="21"/>
    </location>
</feature>
<name>A0A5C8PST6_9HYPH</name>
<comment type="caution">
    <text evidence="3">The sequence shown here is derived from an EMBL/GenBank/DDBJ whole genome shotgun (WGS) entry which is preliminary data.</text>
</comment>
<dbReference type="OrthoDB" id="8163842at2"/>
<evidence type="ECO:0000313" key="4">
    <source>
        <dbReference type="Proteomes" id="UP000321638"/>
    </source>
</evidence>
<feature type="compositionally biased region" description="Basic and acidic residues" evidence="1">
    <location>
        <begin position="52"/>
        <end position="72"/>
    </location>
</feature>
<keyword evidence="2" id="KW-0732">Signal</keyword>
<evidence type="ECO:0000313" key="3">
    <source>
        <dbReference type="EMBL" id="TXL80420.1"/>
    </source>
</evidence>
<dbReference type="EMBL" id="VDUZ01000004">
    <property type="protein sequence ID" value="TXL80420.1"/>
    <property type="molecule type" value="Genomic_DNA"/>
</dbReference>
<evidence type="ECO:0000256" key="2">
    <source>
        <dbReference type="SAM" id="SignalP"/>
    </source>
</evidence>
<dbReference type="Proteomes" id="UP000321638">
    <property type="component" value="Unassembled WGS sequence"/>
</dbReference>
<organism evidence="3 4">
    <name type="scientific">Vineibacter terrae</name>
    <dbReference type="NCBI Taxonomy" id="2586908"/>
    <lineage>
        <taxon>Bacteria</taxon>
        <taxon>Pseudomonadati</taxon>
        <taxon>Pseudomonadota</taxon>
        <taxon>Alphaproteobacteria</taxon>
        <taxon>Hyphomicrobiales</taxon>
        <taxon>Vineibacter</taxon>
    </lineage>
</organism>
<proteinExistence type="predicted"/>
<gene>
    <name evidence="3" type="ORF">FHP25_05165</name>
</gene>
<keyword evidence="4" id="KW-1185">Reference proteome</keyword>
<sequence length="72" mass="7469">MKISVLAAAALALGGCAAALPADPIGPDPADSAVPVATPRYVPVTSGATDYRPVEPRSWRDMNDRVAPRRTP</sequence>
<reference evidence="3 4" key="1">
    <citation type="submission" date="2019-06" db="EMBL/GenBank/DDBJ databases">
        <title>New taxonomy in bacterial strain CC-CFT640, isolated from vineyard.</title>
        <authorList>
            <person name="Lin S.-Y."/>
            <person name="Tsai C.-F."/>
            <person name="Young C.-C."/>
        </authorList>
    </citation>
    <scope>NUCLEOTIDE SEQUENCE [LARGE SCALE GENOMIC DNA]</scope>
    <source>
        <strain evidence="3 4">CC-CFT640</strain>
    </source>
</reference>
<feature type="chain" id="PRO_5023033799" evidence="2">
    <location>
        <begin position="22"/>
        <end position="72"/>
    </location>
</feature>
<dbReference type="AlphaFoldDB" id="A0A5C8PST6"/>
<protein>
    <submittedName>
        <fullName evidence="3">Uncharacterized protein</fullName>
    </submittedName>
</protein>